<gene>
    <name evidence="1" type="ORF">LCGC14_1827770</name>
</gene>
<protein>
    <submittedName>
        <fullName evidence="1">Uncharacterized protein</fullName>
    </submittedName>
</protein>
<sequence length="41" mass="4801">MKAELGRNQLREILKLAARIMKEEGLEKEAALNEAYRRTQK</sequence>
<dbReference type="AlphaFoldDB" id="A0A0F9H554"/>
<reference evidence="1" key="1">
    <citation type="journal article" date="2015" name="Nature">
        <title>Complex archaea that bridge the gap between prokaryotes and eukaryotes.</title>
        <authorList>
            <person name="Spang A."/>
            <person name="Saw J.H."/>
            <person name="Jorgensen S.L."/>
            <person name="Zaremba-Niedzwiedzka K."/>
            <person name="Martijn J."/>
            <person name="Lind A.E."/>
            <person name="van Eijk R."/>
            <person name="Schleper C."/>
            <person name="Guy L."/>
            <person name="Ettema T.J."/>
        </authorList>
    </citation>
    <scope>NUCLEOTIDE SEQUENCE</scope>
</reference>
<organism evidence="1">
    <name type="scientific">marine sediment metagenome</name>
    <dbReference type="NCBI Taxonomy" id="412755"/>
    <lineage>
        <taxon>unclassified sequences</taxon>
        <taxon>metagenomes</taxon>
        <taxon>ecological metagenomes</taxon>
    </lineage>
</organism>
<name>A0A0F9H554_9ZZZZ</name>
<accession>A0A0F9H554</accession>
<proteinExistence type="predicted"/>
<dbReference type="EMBL" id="LAZR01018000">
    <property type="protein sequence ID" value="KKL98106.1"/>
    <property type="molecule type" value="Genomic_DNA"/>
</dbReference>
<evidence type="ECO:0000313" key="1">
    <source>
        <dbReference type="EMBL" id="KKL98106.1"/>
    </source>
</evidence>
<comment type="caution">
    <text evidence="1">The sequence shown here is derived from an EMBL/GenBank/DDBJ whole genome shotgun (WGS) entry which is preliminary data.</text>
</comment>